<dbReference type="GO" id="GO:0051537">
    <property type="term" value="F:2 iron, 2 sulfur cluster binding"/>
    <property type="evidence" value="ECO:0007669"/>
    <property type="project" value="UniProtKB-KW"/>
</dbReference>
<dbReference type="PROSITE" id="PS51296">
    <property type="entry name" value="RIESKE"/>
    <property type="match status" value="1"/>
</dbReference>
<dbReference type="AlphaFoldDB" id="A0A316DVY4"/>
<evidence type="ECO:0000256" key="4">
    <source>
        <dbReference type="ARBA" id="ARBA00023014"/>
    </source>
</evidence>
<evidence type="ECO:0000256" key="1">
    <source>
        <dbReference type="ARBA" id="ARBA00022714"/>
    </source>
</evidence>
<dbReference type="Gene3D" id="2.102.10.10">
    <property type="entry name" value="Rieske [2Fe-2S] iron-sulphur domain"/>
    <property type="match status" value="1"/>
</dbReference>
<evidence type="ECO:0000256" key="2">
    <source>
        <dbReference type="ARBA" id="ARBA00022723"/>
    </source>
</evidence>
<keyword evidence="4" id="KW-0411">Iron-sulfur</keyword>
<keyword evidence="2" id="KW-0479">Metal-binding</keyword>
<feature type="domain" description="Rieske" evidence="7">
    <location>
        <begin position="59"/>
        <end position="150"/>
    </location>
</feature>
<evidence type="ECO:0000256" key="3">
    <source>
        <dbReference type="ARBA" id="ARBA00023004"/>
    </source>
</evidence>
<protein>
    <submittedName>
        <fullName evidence="8">Cytochrome b6-f complex iron-sulfur subunit</fullName>
    </submittedName>
</protein>
<sequence length="155" mass="16934">MKRTEFIRSLGLSSGALMAVYCMGTLTSCTKEDTPLPITNINPPSTNPSTGKVDFTLDLTLTANKELTTSGGFLYNQDIIVARVKSGSFIALSKICTHQGTTVVYQKDTDDIYCPNHGSMYDITGKVTQTPAPAPLKMYQTSFNMTTMQLRVFEA</sequence>
<dbReference type="SUPFAM" id="SSF50022">
    <property type="entry name" value="ISP domain"/>
    <property type="match status" value="1"/>
</dbReference>
<evidence type="ECO:0000256" key="5">
    <source>
        <dbReference type="ARBA" id="ARBA00023157"/>
    </source>
</evidence>
<dbReference type="PANTHER" id="PTHR10134">
    <property type="entry name" value="CYTOCHROME B-C1 COMPLEX SUBUNIT RIESKE, MITOCHONDRIAL"/>
    <property type="match status" value="1"/>
</dbReference>
<name>A0A316DVY4_9BACT</name>
<evidence type="ECO:0000313" key="8">
    <source>
        <dbReference type="EMBL" id="PWK22085.1"/>
    </source>
</evidence>
<dbReference type="InterPro" id="IPR005805">
    <property type="entry name" value="Rieske_Fe-S_prot_C"/>
</dbReference>
<comment type="cofactor">
    <cofactor evidence="6">
        <name>[2Fe-2S] cluster</name>
        <dbReference type="ChEBI" id="CHEBI:190135"/>
    </cofactor>
</comment>
<keyword evidence="5" id="KW-1015">Disulfide bond</keyword>
<evidence type="ECO:0000256" key="6">
    <source>
        <dbReference type="ARBA" id="ARBA00034078"/>
    </source>
</evidence>
<dbReference type="PRINTS" id="PR00162">
    <property type="entry name" value="RIESKE"/>
</dbReference>
<dbReference type="Pfam" id="PF00355">
    <property type="entry name" value="Rieske"/>
    <property type="match status" value="1"/>
</dbReference>
<keyword evidence="1" id="KW-0001">2Fe-2S</keyword>
<dbReference type="RefSeq" id="WP_109744165.1">
    <property type="nucleotide sequence ID" value="NZ_QGGO01000021.1"/>
</dbReference>
<dbReference type="Proteomes" id="UP000245489">
    <property type="component" value="Unassembled WGS sequence"/>
</dbReference>
<dbReference type="InterPro" id="IPR017941">
    <property type="entry name" value="Rieske_2Fe-2S"/>
</dbReference>
<dbReference type="OrthoDB" id="165343at2"/>
<gene>
    <name evidence="8" type="ORF">LV89_03470</name>
</gene>
<dbReference type="PROSITE" id="PS51257">
    <property type="entry name" value="PROKAR_LIPOPROTEIN"/>
    <property type="match status" value="1"/>
</dbReference>
<proteinExistence type="predicted"/>
<dbReference type="EMBL" id="QGGO01000021">
    <property type="protein sequence ID" value="PWK22085.1"/>
    <property type="molecule type" value="Genomic_DNA"/>
</dbReference>
<evidence type="ECO:0000259" key="7">
    <source>
        <dbReference type="PROSITE" id="PS51296"/>
    </source>
</evidence>
<evidence type="ECO:0000313" key="9">
    <source>
        <dbReference type="Proteomes" id="UP000245489"/>
    </source>
</evidence>
<dbReference type="GO" id="GO:0016020">
    <property type="term" value="C:membrane"/>
    <property type="evidence" value="ECO:0007669"/>
    <property type="project" value="InterPro"/>
</dbReference>
<dbReference type="InterPro" id="IPR014349">
    <property type="entry name" value="Rieske_Fe-S_prot"/>
</dbReference>
<comment type="caution">
    <text evidence="8">The sequence shown here is derived from an EMBL/GenBank/DDBJ whole genome shotgun (WGS) entry which is preliminary data.</text>
</comment>
<dbReference type="GO" id="GO:0046872">
    <property type="term" value="F:metal ion binding"/>
    <property type="evidence" value="ECO:0007669"/>
    <property type="project" value="UniProtKB-KW"/>
</dbReference>
<reference evidence="8 9" key="1">
    <citation type="submission" date="2018-05" db="EMBL/GenBank/DDBJ databases">
        <title>Genomic Encyclopedia of Archaeal and Bacterial Type Strains, Phase II (KMG-II): from individual species to whole genera.</title>
        <authorList>
            <person name="Goeker M."/>
        </authorList>
    </citation>
    <scope>NUCLEOTIDE SEQUENCE [LARGE SCALE GENOMIC DNA]</scope>
    <source>
        <strain evidence="8 9">DSM 22214</strain>
    </source>
</reference>
<keyword evidence="9" id="KW-1185">Reference proteome</keyword>
<keyword evidence="3" id="KW-0408">Iron</keyword>
<organism evidence="8 9">
    <name type="scientific">Arcicella aurantiaca</name>
    <dbReference type="NCBI Taxonomy" id="591202"/>
    <lineage>
        <taxon>Bacteria</taxon>
        <taxon>Pseudomonadati</taxon>
        <taxon>Bacteroidota</taxon>
        <taxon>Cytophagia</taxon>
        <taxon>Cytophagales</taxon>
        <taxon>Flectobacillaceae</taxon>
        <taxon>Arcicella</taxon>
    </lineage>
</organism>
<dbReference type="CDD" id="cd03467">
    <property type="entry name" value="Rieske"/>
    <property type="match status" value="1"/>
</dbReference>
<dbReference type="InterPro" id="IPR036922">
    <property type="entry name" value="Rieske_2Fe-2S_sf"/>
</dbReference>
<accession>A0A316DVY4</accession>